<keyword evidence="2" id="KW-1185">Reference proteome</keyword>
<dbReference type="Proteomes" id="UP000319432">
    <property type="component" value="Plasmid p1821L01"/>
</dbReference>
<protein>
    <submittedName>
        <fullName evidence="1">Uncharacterized protein</fullName>
    </submittedName>
</protein>
<accession>A0A518V1X4</accession>
<geneLocation type="plasmid" evidence="1 2">
    <name>p1821L01</name>
</geneLocation>
<dbReference type="AlphaFoldDB" id="A0A518V1X4"/>
<sequence length="291" mass="34086">MIVKKIFLLTIIFSLYSKMTLASASLATDQVANSFDWELLKSVAIVLSAGAAYLFLKKGKKEVPKEKAIDWFKPRRIEKDGFIETEDNRFMVMLEVQPIPFILKSPKEQSAIWSGFREWLSMIPHPVRFRVQSYPYSLQDYFYEIRQKALELGDLGNIQYNKELEEVFNHVILEQKIQDQRYFIILETDYRYLGDTGITNSPLFHDVMNKIKKHKQVDNYDVAKQELFNSVRLTQEVLFNIKINVSQMYKKDVLEYLYGAINREMSALMSLEEFEQKVADDVRSVTSLSNI</sequence>
<organism evidence="1 2">
    <name type="scientific">Brevibacillus laterosporus</name>
    <name type="common">Bacillus laterosporus</name>
    <dbReference type="NCBI Taxonomy" id="1465"/>
    <lineage>
        <taxon>Bacteria</taxon>
        <taxon>Bacillati</taxon>
        <taxon>Bacillota</taxon>
        <taxon>Bacilli</taxon>
        <taxon>Bacillales</taxon>
        <taxon>Paenibacillaceae</taxon>
        <taxon>Brevibacillus</taxon>
    </lineage>
</organism>
<gene>
    <name evidence="1" type="ORF">EEL30_00565</name>
</gene>
<dbReference type="OrthoDB" id="9804380at2"/>
<evidence type="ECO:0000313" key="1">
    <source>
        <dbReference type="EMBL" id="QDX90996.1"/>
    </source>
</evidence>
<dbReference type="EMBL" id="CP033461">
    <property type="protein sequence ID" value="QDX90996.1"/>
    <property type="molecule type" value="Genomic_DNA"/>
</dbReference>
<reference evidence="1 2" key="1">
    <citation type="submission" date="2018-11" db="EMBL/GenBank/DDBJ databases">
        <title>Phylogenetic determinants of toxin gene distribution in genomes of Brevibacillus laterosporus.</title>
        <authorList>
            <person name="Glare T.R."/>
            <person name="Durrant A."/>
            <person name="Berry C."/>
            <person name="Palma L."/>
            <person name="Ormskirk M."/>
            <person name="Cox M.O."/>
        </authorList>
    </citation>
    <scope>NUCLEOTIDE SEQUENCE [LARGE SCALE GENOMIC DNA]</scope>
    <source>
        <strain evidence="1 2">1821L</strain>
        <plasmid evidence="1 2">p1821L01</plasmid>
    </source>
</reference>
<proteinExistence type="predicted"/>
<keyword evidence="1" id="KW-0614">Plasmid</keyword>
<name>A0A518V1X4_BRELA</name>
<evidence type="ECO:0000313" key="2">
    <source>
        <dbReference type="Proteomes" id="UP000319432"/>
    </source>
</evidence>